<comment type="caution">
    <text evidence="1">The sequence shown here is derived from an EMBL/GenBank/DDBJ whole genome shotgun (WGS) entry which is preliminary data.</text>
</comment>
<sequence>MDDLDEELPVLSFAGPCDYRPRVHARGRDTAIGLAPEEVTE</sequence>
<organism evidence="1 2">
    <name type="scientific">Streptomyces olivaceoviridis</name>
    <name type="common">Streptomyces corchorusii</name>
    <dbReference type="NCBI Taxonomy" id="1921"/>
    <lineage>
        <taxon>Bacteria</taxon>
        <taxon>Bacillati</taxon>
        <taxon>Actinomycetota</taxon>
        <taxon>Actinomycetes</taxon>
        <taxon>Kitasatosporales</taxon>
        <taxon>Streptomycetaceae</taxon>
        <taxon>Streptomyces</taxon>
    </lineage>
</organism>
<keyword evidence="2" id="KW-1185">Reference proteome</keyword>
<accession>A0ABW7VL13</accession>
<name>A0ABW7VL13_STROI</name>
<evidence type="ECO:0000313" key="1">
    <source>
        <dbReference type="EMBL" id="MFI2160878.1"/>
    </source>
</evidence>
<dbReference type="EMBL" id="JBIRWM010000022">
    <property type="protein sequence ID" value="MFI2160878.1"/>
    <property type="molecule type" value="Genomic_DNA"/>
</dbReference>
<dbReference type="RefSeq" id="WP_279616961.1">
    <property type="nucleotide sequence ID" value="NZ_JBIRUT010000008.1"/>
</dbReference>
<proteinExistence type="predicted"/>
<reference evidence="1 2" key="1">
    <citation type="submission" date="2024-10" db="EMBL/GenBank/DDBJ databases">
        <title>The Natural Products Discovery Center: Release of the First 8490 Sequenced Strains for Exploring Actinobacteria Biosynthetic Diversity.</title>
        <authorList>
            <person name="Kalkreuter E."/>
            <person name="Kautsar S.A."/>
            <person name="Yang D."/>
            <person name="Bader C.D."/>
            <person name="Teijaro C.N."/>
            <person name="Fluegel L."/>
            <person name="Davis C.M."/>
            <person name="Simpson J.R."/>
            <person name="Lauterbach L."/>
            <person name="Steele A.D."/>
            <person name="Gui C."/>
            <person name="Meng S."/>
            <person name="Li G."/>
            <person name="Viehrig K."/>
            <person name="Ye F."/>
            <person name="Su P."/>
            <person name="Kiefer A.F."/>
            <person name="Nichols A."/>
            <person name="Cepeda A.J."/>
            <person name="Yan W."/>
            <person name="Fan B."/>
            <person name="Jiang Y."/>
            <person name="Adhikari A."/>
            <person name="Zheng C.-J."/>
            <person name="Schuster L."/>
            <person name="Cowan T.M."/>
            <person name="Smanski M.J."/>
            <person name="Chevrette M.G."/>
            <person name="De Carvalho L.P.S."/>
            <person name="Shen B."/>
        </authorList>
    </citation>
    <scope>NUCLEOTIDE SEQUENCE [LARGE SCALE GENOMIC DNA]</scope>
    <source>
        <strain evidence="1 2">NPDC020295</strain>
    </source>
</reference>
<evidence type="ECO:0000313" key="2">
    <source>
        <dbReference type="Proteomes" id="UP001611397"/>
    </source>
</evidence>
<dbReference type="Proteomes" id="UP001611397">
    <property type="component" value="Unassembled WGS sequence"/>
</dbReference>
<protein>
    <submittedName>
        <fullName evidence="1">Uncharacterized protein</fullName>
    </submittedName>
</protein>
<gene>
    <name evidence="1" type="ORF">ACH49L_35225</name>
</gene>